<feature type="transmembrane region" description="Helical" evidence="1">
    <location>
        <begin position="482"/>
        <end position="505"/>
    </location>
</feature>
<sequence length="543" mass="61409">MNEFRLLLRKDIFILVNNIKLIFRNPARLLPYLFVIGYIGFFYTKGFESSQNNSSDDIEEVSNILTEIAAEVFSIRGGITVAALIILMFQLFKATKKNISFFSMADVNLLFTSPVAPANILLYYMLRSLIPALGGSAIFFIYITASVNQFLDLNILKILAMALSIGLFIFILSPIKFLLYTLNTKYHIYPLVKKILVIFSILLGVMILIPGLRAEKFWEGMFAWVGSPWFDFFPLVGWSRAMVLFLDNGDILKLAGFTLAYVMLSILLIKLVIIHSGQYYEDVLESTKSKEENKEKVKSQEVSEATYGLNTKKKLEISNFGQGAVALYWRNYVNGSRLDYHPLAGLYTLIFAGIALVLALLSRFDLLTHKFLYGYLVFLVSIYFIAGLGKTNLGDMKKPFFILIPASWSSKFWNLIKLDIYQTLVLGLLTIVPAVLIAELHWGLSLIFPLLLLLYYLTGFAIALVTNVGFEESWDRKLIKPLIISGVFFFGIIPSFLSGIFAFIISKQFVYGLMGMCIGMSLVTAIMLHLIMDIISRVEFKEA</sequence>
<comment type="caution">
    <text evidence="2">The sequence shown here is derived from an EMBL/GenBank/DDBJ whole genome shotgun (WGS) entry which is preliminary data.</text>
</comment>
<keyword evidence="1" id="KW-0472">Membrane</keyword>
<accession>A0A2P8E5W0</accession>
<dbReference type="InterPro" id="IPR031584">
    <property type="entry name" value="Put_ABC_export"/>
</dbReference>
<keyword evidence="1" id="KW-1133">Transmembrane helix</keyword>
<keyword evidence="3" id="KW-1185">Reference proteome</keyword>
<feature type="transmembrane region" description="Helical" evidence="1">
    <location>
        <begin position="68"/>
        <end position="89"/>
    </location>
</feature>
<feature type="transmembrane region" description="Helical" evidence="1">
    <location>
        <begin position="158"/>
        <end position="179"/>
    </location>
</feature>
<evidence type="ECO:0000313" key="3">
    <source>
        <dbReference type="Proteomes" id="UP000240708"/>
    </source>
</evidence>
<feature type="transmembrane region" description="Helical" evidence="1">
    <location>
        <begin position="446"/>
        <end position="470"/>
    </location>
</feature>
<proteinExistence type="predicted"/>
<feature type="transmembrane region" description="Helical" evidence="1">
    <location>
        <begin position="420"/>
        <end position="440"/>
    </location>
</feature>
<reference evidence="2 3" key="1">
    <citation type="submission" date="2018-03" db="EMBL/GenBank/DDBJ databases">
        <title>Genomic Encyclopedia of Archaeal and Bacterial Type Strains, Phase II (KMG-II): from individual species to whole genera.</title>
        <authorList>
            <person name="Goeker M."/>
        </authorList>
    </citation>
    <scope>NUCLEOTIDE SEQUENCE [LARGE SCALE GENOMIC DNA]</scope>
    <source>
        <strain evidence="2 3">DSM 28057</strain>
    </source>
</reference>
<keyword evidence="1" id="KW-0812">Transmembrane</keyword>
<dbReference type="AlphaFoldDB" id="A0A2P8E5W0"/>
<dbReference type="RefSeq" id="WP_106566916.1">
    <property type="nucleotide sequence ID" value="NZ_PYGF01000004.1"/>
</dbReference>
<name>A0A2P8E5W0_9BACT</name>
<feature type="transmembrane region" description="Helical" evidence="1">
    <location>
        <begin position="29"/>
        <end position="48"/>
    </location>
</feature>
<feature type="transmembrane region" description="Helical" evidence="1">
    <location>
        <begin position="132"/>
        <end position="151"/>
    </location>
</feature>
<protein>
    <submittedName>
        <fullName evidence="2">Putative ABC exporter</fullName>
    </submittedName>
</protein>
<feature type="transmembrane region" description="Helical" evidence="1">
    <location>
        <begin position="511"/>
        <end position="531"/>
    </location>
</feature>
<feature type="transmembrane region" description="Helical" evidence="1">
    <location>
        <begin position="340"/>
        <end position="360"/>
    </location>
</feature>
<dbReference type="EMBL" id="PYGF01000004">
    <property type="protein sequence ID" value="PSL04859.1"/>
    <property type="molecule type" value="Genomic_DNA"/>
</dbReference>
<evidence type="ECO:0000313" key="2">
    <source>
        <dbReference type="EMBL" id="PSL04859.1"/>
    </source>
</evidence>
<feature type="transmembrane region" description="Helical" evidence="1">
    <location>
        <begin position="372"/>
        <end position="389"/>
    </location>
</feature>
<feature type="transmembrane region" description="Helical" evidence="1">
    <location>
        <begin position="191"/>
        <end position="209"/>
    </location>
</feature>
<dbReference type="Proteomes" id="UP000240708">
    <property type="component" value="Unassembled WGS sequence"/>
</dbReference>
<dbReference type="Pfam" id="PF16962">
    <property type="entry name" value="ABC_export"/>
    <property type="match status" value="1"/>
</dbReference>
<feature type="transmembrane region" description="Helical" evidence="1">
    <location>
        <begin position="251"/>
        <end position="273"/>
    </location>
</feature>
<evidence type="ECO:0000256" key="1">
    <source>
        <dbReference type="SAM" id="Phobius"/>
    </source>
</evidence>
<organism evidence="2 3">
    <name type="scientific">Cecembia rubra</name>
    <dbReference type="NCBI Taxonomy" id="1485585"/>
    <lineage>
        <taxon>Bacteria</taxon>
        <taxon>Pseudomonadati</taxon>
        <taxon>Bacteroidota</taxon>
        <taxon>Cytophagia</taxon>
        <taxon>Cytophagales</taxon>
        <taxon>Cyclobacteriaceae</taxon>
        <taxon>Cecembia</taxon>
    </lineage>
</organism>
<gene>
    <name evidence="2" type="ORF">CLV48_10433</name>
</gene>
<dbReference type="OrthoDB" id="816862at2"/>